<dbReference type="InterPro" id="IPR027417">
    <property type="entry name" value="P-loop_NTPase"/>
</dbReference>
<evidence type="ECO:0000256" key="5">
    <source>
        <dbReference type="HAMAP-Rule" id="MF_00376"/>
    </source>
</evidence>
<dbReference type="EMBL" id="JAJSON010000005">
    <property type="protein sequence ID" value="MCG9970277.1"/>
    <property type="molecule type" value="Genomic_DNA"/>
</dbReference>
<evidence type="ECO:0000313" key="7">
    <source>
        <dbReference type="EMBL" id="MCG9970277.1"/>
    </source>
</evidence>
<comment type="pathway">
    <text evidence="5">Cofactor biosynthesis; coenzyme A biosynthesis; CoA from (R)-pantothenate: step 5/5.</text>
</comment>
<sequence>MKIVGLTGGIGSGKTTVAGFFRDLNIPVYIADEAGKRLMNNSSQIRESIISLFGEESYNGNSPNRKLIASRVFGNTALLEKLNNIIHPAVEADFKKWVQEQSADYVIYEAAILFETGSYKKCDLNILVTAPRKLRIDRLQKRDHSSKEEIQQRMDNQWSDEKKRGLADFIIENEELQHTRHQVEHIHGEILKGGKNCQKFC</sequence>
<dbReference type="GO" id="GO:0015937">
    <property type="term" value="P:coenzyme A biosynthetic process"/>
    <property type="evidence" value="ECO:0007669"/>
    <property type="project" value="UniProtKB-UniRule"/>
</dbReference>
<dbReference type="PANTHER" id="PTHR10695:SF46">
    <property type="entry name" value="BIFUNCTIONAL COENZYME A SYNTHASE-RELATED"/>
    <property type="match status" value="1"/>
</dbReference>
<feature type="binding site" evidence="5">
    <location>
        <begin position="11"/>
        <end position="16"/>
    </location>
    <ligand>
        <name>ATP</name>
        <dbReference type="ChEBI" id="CHEBI:30616"/>
    </ligand>
</feature>
<dbReference type="AlphaFoldDB" id="A0A9X2A679"/>
<dbReference type="GO" id="GO:0005737">
    <property type="term" value="C:cytoplasm"/>
    <property type="evidence" value="ECO:0007669"/>
    <property type="project" value="UniProtKB-SubCell"/>
</dbReference>
<comment type="function">
    <text evidence="5">Catalyzes the phosphorylation of the 3'-hydroxyl group of dephosphocoenzyme A to form coenzyme A.</text>
</comment>
<accession>A0A9X2A679</accession>
<keyword evidence="4 5" id="KW-0173">Coenzyme A biosynthesis</keyword>
<comment type="subcellular location">
    <subcellularLocation>
        <location evidence="5">Cytoplasm</location>
    </subcellularLocation>
</comment>
<evidence type="ECO:0000256" key="2">
    <source>
        <dbReference type="ARBA" id="ARBA00022741"/>
    </source>
</evidence>
<dbReference type="Pfam" id="PF01121">
    <property type="entry name" value="CoaE"/>
    <property type="match status" value="1"/>
</dbReference>
<evidence type="ECO:0000256" key="1">
    <source>
        <dbReference type="ARBA" id="ARBA00009018"/>
    </source>
</evidence>
<protein>
    <recommendedName>
        <fullName evidence="5 6">Dephospho-CoA kinase</fullName>
        <ecNumber evidence="5 6">2.7.1.24</ecNumber>
    </recommendedName>
    <alternativeName>
        <fullName evidence="5">Dephosphocoenzyme A kinase</fullName>
    </alternativeName>
</protein>
<dbReference type="RefSeq" id="WP_240095398.1">
    <property type="nucleotide sequence ID" value="NZ_JAJSON010000005.1"/>
</dbReference>
<keyword evidence="3 5" id="KW-0067">ATP-binding</keyword>
<reference evidence="7" key="1">
    <citation type="submission" date="2021-12" db="EMBL/GenBank/DDBJ databases">
        <title>Description of Gramella crocea sp. nov., a new bacterium isolated from activated sludge.</title>
        <authorList>
            <person name="Zhang X."/>
        </authorList>
    </citation>
    <scope>NUCLEOTIDE SEQUENCE</scope>
    <source>
        <strain evidence="7">YB25</strain>
    </source>
</reference>
<dbReference type="CDD" id="cd02022">
    <property type="entry name" value="DPCK"/>
    <property type="match status" value="1"/>
</dbReference>
<evidence type="ECO:0000313" key="8">
    <source>
        <dbReference type="Proteomes" id="UP001139344"/>
    </source>
</evidence>
<dbReference type="Gene3D" id="3.40.50.300">
    <property type="entry name" value="P-loop containing nucleotide triphosphate hydrolases"/>
    <property type="match status" value="1"/>
</dbReference>
<keyword evidence="8" id="KW-1185">Reference proteome</keyword>
<dbReference type="GO" id="GO:0005524">
    <property type="term" value="F:ATP binding"/>
    <property type="evidence" value="ECO:0007669"/>
    <property type="project" value="UniProtKB-UniRule"/>
</dbReference>
<evidence type="ECO:0000256" key="4">
    <source>
        <dbReference type="ARBA" id="ARBA00022993"/>
    </source>
</evidence>
<comment type="catalytic activity">
    <reaction evidence="5">
        <text>3'-dephospho-CoA + ATP = ADP + CoA + H(+)</text>
        <dbReference type="Rhea" id="RHEA:18245"/>
        <dbReference type="ChEBI" id="CHEBI:15378"/>
        <dbReference type="ChEBI" id="CHEBI:30616"/>
        <dbReference type="ChEBI" id="CHEBI:57287"/>
        <dbReference type="ChEBI" id="CHEBI:57328"/>
        <dbReference type="ChEBI" id="CHEBI:456216"/>
        <dbReference type="EC" id="2.7.1.24"/>
    </reaction>
</comment>
<dbReference type="HAMAP" id="MF_00376">
    <property type="entry name" value="Dephospho_CoA_kinase"/>
    <property type="match status" value="1"/>
</dbReference>
<evidence type="ECO:0000256" key="3">
    <source>
        <dbReference type="ARBA" id="ARBA00022840"/>
    </source>
</evidence>
<dbReference type="Proteomes" id="UP001139344">
    <property type="component" value="Unassembled WGS sequence"/>
</dbReference>
<evidence type="ECO:0000256" key="6">
    <source>
        <dbReference type="NCBIfam" id="TIGR00152"/>
    </source>
</evidence>
<keyword evidence="5 7" id="KW-0808">Transferase</keyword>
<dbReference type="PROSITE" id="PS51219">
    <property type="entry name" value="DPCK"/>
    <property type="match status" value="1"/>
</dbReference>
<dbReference type="PANTHER" id="PTHR10695">
    <property type="entry name" value="DEPHOSPHO-COA KINASE-RELATED"/>
    <property type="match status" value="1"/>
</dbReference>
<dbReference type="GO" id="GO:0004140">
    <property type="term" value="F:dephospho-CoA kinase activity"/>
    <property type="evidence" value="ECO:0007669"/>
    <property type="project" value="UniProtKB-UniRule"/>
</dbReference>
<comment type="caution">
    <text evidence="7">The sequence shown here is derived from an EMBL/GenBank/DDBJ whole genome shotgun (WGS) entry which is preliminary data.</text>
</comment>
<organism evidence="7 8">
    <name type="scientific">Christiangramia crocea</name>
    <dbReference type="NCBI Taxonomy" id="2904124"/>
    <lineage>
        <taxon>Bacteria</taxon>
        <taxon>Pseudomonadati</taxon>
        <taxon>Bacteroidota</taxon>
        <taxon>Flavobacteriia</taxon>
        <taxon>Flavobacteriales</taxon>
        <taxon>Flavobacteriaceae</taxon>
        <taxon>Christiangramia</taxon>
    </lineage>
</organism>
<keyword evidence="5 7" id="KW-0418">Kinase</keyword>
<gene>
    <name evidence="5 7" type="primary">coaE</name>
    <name evidence="7" type="ORF">LU635_01400</name>
</gene>
<dbReference type="NCBIfam" id="TIGR00152">
    <property type="entry name" value="dephospho-CoA kinase"/>
    <property type="match status" value="1"/>
</dbReference>
<comment type="similarity">
    <text evidence="1 5">Belongs to the CoaE family.</text>
</comment>
<name>A0A9X2A679_9FLAO</name>
<proteinExistence type="inferred from homology"/>
<keyword evidence="2 5" id="KW-0547">Nucleotide-binding</keyword>
<keyword evidence="5" id="KW-0963">Cytoplasm</keyword>
<dbReference type="InterPro" id="IPR001977">
    <property type="entry name" value="Depp_CoAkinase"/>
</dbReference>
<dbReference type="EC" id="2.7.1.24" evidence="5 6"/>
<dbReference type="SUPFAM" id="SSF52540">
    <property type="entry name" value="P-loop containing nucleoside triphosphate hydrolases"/>
    <property type="match status" value="1"/>
</dbReference>